<evidence type="ECO:0000256" key="2">
    <source>
        <dbReference type="ARBA" id="ARBA00023002"/>
    </source>
</evidence>
<comment type="caution">
    <text evidence="5">The sequence shown here is derived from an EMBL/GenBank/DDBJ whole genome shotgun (WGS) entry which is preliminary data.</text>
</comment>
<dbReference type="InterPro" id="IPR014710">
    <property type="entry name" value="RmlC-like_jellyroll"/>
</dbReference>
<dbReference type="PANTHER" id="PTHR41517:SF1">
    <property type="entry name" value="CUPIN"/>
    <property type="match status" value="1"/>
</dbReference>
<feature type="domain" description="Cupin type-2" evidence="4">
    <location>
        <begin position="113"/>
        <end position="181"/>
    </location>
</feature>
<reference evidence="5 6" key="1">
    <citation type="submission" date="2018-11" db="EMBL/GenBank/DDBJ databases">
        <title>Genome sequence of Apiotrichum porosum DSM 27194.</title>
        <authorList>
            <person name="Aliyu H."/>
            <person name="Gorte O."/>
            <person name="Ochsenreither K."/>
        </authorList>
    </citation>
    <scope>NUCLEOTIDE SEQUENCE [LARGE SCALE GENOMIC DNA]</scope>
    <source>
        <strain evidence="5 6">DSM 27194</strain>
    </source>
</reference>
<dbReference type="Proteomes" id="UP000279236">
    <property type="component" value="Unassembled WGS sequence"/>
</dbReference>
<accession>A0A427XS34</accession>
<dbReference type="AlphaFoldDB" id="A0A427XS34"/>
<sequence length="347" mass="38671">MTATATLAPTATTGPLAPPPATTLSIANDNQEQLLEDIKAHNVEPLWTKMTKLNPPTPAPKAIAHKFEYAALRPHLIRAGELVTEKQAERRVLMLINPAMEAPNTTDTLYAGLQLVMPGETAPAHRHTAFACRFIIEGNGGFTAVHGRRIKMHRGDFILTPTWCYHDHGNDSAATPMIWLDGLDLPQFQHYPVHFVQHYKDPRYPAEDAPTSPIVFPWVDMQAALDATKGKQAHSIVRYTSQEPGHEGEEVSKIIGAQCERLDAGAKTVPVQETTSAVYHCVDGQGRTKIGDKVIEWVKGDTFTVPSWQEYTHEADVDSYLYRFDDRPMITALGFYRNATEDFYNQV</sequence>
<evidence type="ECO:0000256" key="3">
    <source>
        <dbReference type="SAM" id="MobiDB-lite"/>
    </source>
</evidence>
<dbReference type="SUPFAM" id="SSF51182">
    <property type="entry name" value="RmlC-like cupins"/>
    <property type="match status" value="1"/>
</dbReference>
<dbReference type="InterPro" id="IPR013096">
    <property type="entry name" value="Cupin_2"/>
</dbReference>
<evidence type="ECO:0000313" key="6">
    <source>
        <dbReference type="Proteomes" id="UP000279236"/>
    </source>
</evidence>
<evidence type="ECO:0000256" key="1">
    <source>
        <dbReference type="ARBA" id="ARBA00022964"/>
    </source>
</evidence>
<dbReference type="STRING" id="105984.A0A427XS34"/>
<feature type="region of interest" description="Disordered" evidence="3">
    <location>
        <begin position="1"/>
        <end position="20"/>
    </location>
</feature>
<dbReference type="PANTHER" id="PTHR41517">
    <property type="entry name" value="1,2-DIOXYGENASE PROTEIN-RELATED"/>
    <property type="match status" value="1"/>
</dbReference>
<evidence type="ECO:0000259" key="4">
    <source>
        <dbReference type="Pfam" id="PF07883"/>
    </source>
</evidence>
<dbReference type="OrthoDB" id="2205143at2759"/>
<name>A0A427XS34_9TREE</name>
<protein>
    <recommendedName>
        <fullName evidence="4">Cupin type-2 domain-containing protein</fullName>
    </recommendedName>
</protein>
<organism evidence="5 6">
    <name type="scientific">Apiotrichum porosum</name>
    <dbReference type="NCBI Taxonomy" id="105984"/>
    <lineage>
        <taxon>Eukaryota</taxon>
        <taxon>Fungi</taxon>
        <taxon>Dikarya</taxon>
        <taxon>Basidiomycota</taxon>
        <taxon>Agaricomycotina</taxon>
        <taxon>Tremellomycetes</taxon>
        <taxon>Trichosporonales</taxon>
        <taxon>Trichosporonaceae</taxon>
        <taxon>Apiotrichum</taxon>
    </lineage>
</organism>
<dbReference type="InterPro" id="IPR047183">
    <property type="entry name" value="GDO-like"/>
</dbReference>
<keyword evidence="1" id="KW-0223">Dioxygenase</keyword>
<dbReference type="Pfam" id="PF07883">
    <property type="entry name" value="Cupin_2"/>
    <property type="match status" value="1"/>
</dbReference>
<keyword evidence="2" id="KW-0560">Oxidoreductase</keyword>
<dbReference type="CDD" id="cd02216">
    <property type="entry name" value="cupin_GDO-like_N"/>
    <property type="match status" value="1"/>
</dbReference>
<dbReference type="RefSeq" id="XP_028476111.1">
    <property type="nucleotide sequence ID" value="XM_028623178.1"/>
</dbReference>
<feature type="compositionally biased region" description="Low complexity" evidence="3">
    <location>
        <begin position="1"/>
        <end position="15"/>
    </location>
</feature>
<evidence type="ECO:0000313" key="5">
    <source>
        <dbReference type="EMBL" id="RSH81656.1"/>
    </source>
</evidence>
<dbReference type="EMBL" id="RSCE01000006">
    <property type="protein sequence ID" value="RSH81656.1"/>
    <property type="molecule type" value="Genomic_DNA"/>
</dbReference>
<dbReference type="CDD" id="cd06992">
    <property type="entry name" value="cupin_GDO-like_C"/>
    <property type="match status" value="1"/>
</dbReference>
<gene>
    <name evidence="5" type="ORF">EHS24_007836</name>
</gene>
<dbReference type="InterPro" id="IPR011051">
    <property type="entry name" value="RmlC_Cupin_sf"/>
</dbReference>
<dbReference type="GO" id="GO:0051213">
    <property type="term" value="F:dioxygenase activity"/>
    <property type="evidence" value="ECO:0007669"/>
    <property type="project" value="UniProtKB-KW"/>
</dbReference>
<proteinExistence type="predicted"/>
<dbReference type="Gene3D" id="2.60.120.10">
    <property type="entry name" value="Jelly Rolls"/>
    <property type="match status" value="1"/>
</dbReference>
<dbReference type="GeneID" id="39592379"/>
<keyword evidence="6" id="KW-1185">Reference proteome</keyword>